<organism evidence="2">
    <name type="scientific">freshwater metagenome</name>
    <dbReference type="NCBI Taxonomy" id="449393"/>
    <lineage>
        <taxon>unclassified sequences</taxon>
        <taxon>metagenomes</taxon>
        <taxon>ecological metagenomes</taxon>
    </lineage>
</organism>
<dbReference type="AlphaFoldDB" id="A0A6J7FSZ3"/>
<reference evidence="2" key="1">
    <citation type="submission" date="2020-05" db="EMBL/GenBank/DDBJ databases">
        <authorList>
            <person name="Chiriac C."/>
            <person name="Salcher M."/>
            <person name="Ghai R."/>
            <person name="Kavagutti S V."/>
        </authorList>
    </citation>
    <scope>NUCLEOTIDE SEQUENCE</scope>
</reference>
<accession>A0A6J7FSZ3</accession>
<dbReference type="InterPro" id="IPR035919">
    <property type="entry name" value="EAL_sf"/>
</dbReference>
<dbReference type="InterPro" id="IPR001633">
    <property type="entry name" value="EAL_dom"/>
</dbReference>
<dbReference type="Gene3D" id="3.20.20.450">
    <property type="entry name" value="EAL domain"/>
    <property type="match status" value="1"/>
</dbReference>
<evidence type="ECO:0000259" key="1">
    <source>
        <dbReference type="PROSITE" id="PS50883"/>
    </source>
</evidence>
<name>A0A6J7FSZ3_9ZZZZ</name>
<gene>
    <name evidence="2" type="ORF">UFOPK3609_00084</name>
</gene>
<protein>
    <submittedName>
        <fullName evidence="2">Unannotated protein</fullName>
    </submittedName>
</protein>
<dbReference type="EMBL" id="CAFBMQ010000001">
    <property type="protein sequence ID" value="CAB4897148.1"/>
    <property type="molecule type" value="Genomic_DNA"/>
</dbReference>
<proteinExistence type="predicted"/>
<evidence type="ECO:0000313" key="2">
    <source>
        <dbReference type="EMBL" id="CAB4897148.1"/>
    </source>
</evidence>
<sequence length="42" mass="4369">MGVEDPADLDALRAMGLGHAQGYLLGRPAPQWSVRPALPAAV</sequence>
<feature type="domain" description="EAL" evidence="1">
    <location>
        <begin position="1"/>
        <end position="42"/>
    </location>
</feature>
<dbReference type="SUPFAM" id="SSF141868">
    <property type="entry name" value="EAL domain-like"/>
    <property type="match status" value="1"/>
</dbReference>
<dbReference type="PROSITE" id="PS50883">
    <property type="entry name" value="EAL"/>
    <property type="match status" value="1"/>
</dbReference>